<dbReference type="AlphaFoldDB" id="A0A9D9IHY1"/>
<sequence>MMRNNLPDEIIVLGMVSSTELANEIESLPDTARIERVNGAIYVYNL</sequence>
<reference evidence="1" key="2">
    <citation type="journal article" date="2021" name="PeerJ">
        <title>Extensive microbial diversity within the chicken gut microbiome revealed by metagenomics and culture.</title>
        <authorList>
            <person name="Gilroy R."/>
            <person name="Ravi A."/>
            <person name="Getino M."/>
            <person name="Pursley I."/>
            <person name="Horton D.L."/>
            <person name="Alikhan N.F."/>
            <person name="Baker D."/>
            <person name="Gharbi K."/>
            <person name="Hall N."/>
            <person name="Watson M."/>
            <person name="Adriaenssens E.M."/>
            <person name="Foster-Nyarko E."/>
            <person name="Jarju S."/>
            <person name="Secka A."/>
            <person name="Antonio M."/>
            <person name="Oren A."/>
            <person name="Chaudhuri R.R."/>
            <person name="La Ragione R."/>
            <person name="Hildebrand F."/>
            <person name="Pallen M.J."/>
        </authorList>
    </citation>
    <scope>NUCLEOTIDE SEQUENCE</scope>
    <source>
        <strain evidence="1">B1-8020</strain>
    </source>
</reference>
<organism evidence="1 2">
    <name type="scientific">Candidatus Merdivivens pullicola</name>
    <dbReference type="NCBI Taxonomy" id="2840872"/>
    <lineage>
        <taxon>Bacteria</taxon>
        <taxon>Pseudomonadati</taxon>
        <taxon>Bacteroidota</taxon>
        <taxon>Bacteroidia</taxon>
        <taxon>Bacteroidales</taxon>
        <taxon>Muribaculaceae</taxon>
        <taxon>Muribaculaceae incertae sedis</taxon>
        <taxon>Candidatus Merdivivens</taxon>
    </lineage>
</organism>
<comment type="caution">
    <text evidence="1">The sequence shown here is derived from an EMBL/GenBank/DDBJ whole genome shotgun (WGS) entry which is preliminary data.</text>
</comment>
<gene>
    <name evidence="1" type="ORF">IAB81_02635</name>
</gene>
<protein>
    <submittedName>
        <fullName evidence="1">Uncharacterized protein</fullName>
    </submittedName>
</protein>
<name>A0A9D9IHY1_9BACT</name>
<accession>A0A9D9IHY1</accession>
<evidence type="ECO:0000313" key="1">
    <source>
        <dbReference type="EMBL" id="MBO8472510.1"/>
    </source>
</evidence>
<reference evidence="1" key="1">
    <citation type="submission" date="2020-10" db="EMBL/GenBank/DDBJ databases">
        <authorList>
            <person name="Gilroy R."/>
        </authorList>
    </citation>
    <scope>NUCLEOTIDE SEQUENCE</scope>
    <source>
        <strain evidence="1">B1-8020</strain>
    </source>
</reference>
<dbReference type="EMBL" id="JADIMA010000028">
    <property type="protein sequence ID" value="MBO8472510.1"/>
    <property type="molecule type" value="Genomic_DNA"/>
</dbReference>
<evidence type="ECO:0000313" key="2">
    <source>
        <dbReference type="Proteomes" id="UP000823604"/>
    </source>
</evidence>
<dbReference type="Proteomes" id="UP000823604">
    <property type="component" value="Unassembled WGS sequence"/>
</dbReference>
<proteinExistence type="predicted"/>